<dbReference type="GO" id="GO:0045881">
    <property type="term" value="P:positive regulation of sporulation resulting in formation of a cellular spore"/>
    <property type="evidence" value="ECO:0007669"/>
    <property type="project" value="InterPro"/>
</dbReference>
<dbReference type="RefSeq" id="WP_111440046.1">
    <property type="nucleotide sequence ID" value="NZ_QKZI01000006.1"/>
</dbReference>
<reference evidence="2 3" key="1">
    <citation type="submission" date="2018-06" db="EMBL/GenBank/DDBJ databases">
        <title>Genomic Encyclopedia of Type Strains, Phase IV (KMG-IV): sequencing the most valuable type-strain genomes for metagenomic binning, comparative biology and taxonomic classification.</title>
        <authorList>
            <person name="Goeker M."/>
        </authorList>
    </citation>
    <scope>NUCLEOTIDE SEQUENCE [LARGE SCALE GENOMIC DNA]</scope>
    <source>
        <strain evidence="2 3">DSM 5</strain>
    </source>
</reference>
<dbReference type="SMART" id="SM01251">
    <property type="entry name" value="KbaA"/>
    <property type="match status" value="1"/>
</dbReference>
<sequence>MTIRNWFKFFLNAMLIGGIITGVLGLFIRWDDAFAIYFETGQWGEFFAAFAFMIVMGFTISVITQMGFFAYLTIHQMGVNIFKTLTLWNWVQLLIIAIVIIDLIMFRFKPNAETTGQVWLYAILLAVLILTAVVVAIVKANMTKKHALISALFFMIVVSTLEWLPVLMVNADNVDSWVALLLFPILAVNAYQLLALPKYNAKSDEDRLKLEARRKARRETAAVKSK</sequence>
<keyword evidence="3" id="KW-1185">Reference proteome</keyword>
<feature type="transmembrane region" description="Helical" evidence="1">
    <location>
        <begin position="9"/>
        <end position="28"/>
    </location>
</feature>
<proteinExistence type="predicted"/>
<feature type="transmembrane region" description="Helical" evidence="1">
    <location>
        <begin position="147"/>
        <end position="164"/>
    </location>
</feature>
<feature type="transmembrane region" description="Helical" evidence="1">
    <location>
        <begin position="118"/>
        <end position="138"/>
    </location>
</feature>
<keyword evidence="1" id="KW-0472">Membrane</keyword>
<accession>A0A2W7N3Q8</accession>
<gene>
    <name evidence="2" type="ORF">C7437_1063</name>
</gene>
<feature type="transmembrane region" description="Helical" evidence="1">
    <location>
        <begin position="86"/>
        <end position="106"/>
    </location>
</feature>
<evidence type="ECO:0000256" key="1">
    <source>
        <dbReference type="SAM" id="Phobius"/>
    </source>
</evidence>
<evidence type="ECO:0000313" key="2">
    <source>
        <dbReference type="EMBL" id="PZX03581.1"/>
    </source>
</evidence>
<dbReference type="AlphaFoldDB" id="A0A2W7N3Q8"/>
<protein>
    <submittedName>
        <fullName evidence="2">KinB signaling pathway activation protein</fullName>
    </submittedName>
</protein>
<dbReference type="Pfam" id="PF14089">
    <property type="entry name" value="KbaA"/>
    <property type="match status" value="1"/>
</dbReference>
<evidence type="ECO:0000313" key="3">
    <source>
        <dbReference type="Proteomes" id="UP000248646"/>
    </source>
</evidence>
<organism evidence="2 3">
    <name type="scientific">Psychrobacillus insolitus</name>
    <dbReference type="NCBI Taxonomy" id="1461"/>
    <lineage>
        <taxon>Bacteria</taxon>
        <taxon>Bacillati</taxon>
        <taxon>Bacillota</taxon>
        <taxon>Bacilli</taxon>
        <taxon>Bacillales</taxon>
        <taxon>Bacillaceae</taxon>
        <taxon>Psychrobacillus</taxon>
    </lineage>
</organism>
<comment type="caution">
    <text evidence="2">The sequence shown here is derived from an EMBL/GenBank/DDBJ whole genome shotgun (WGS) entry which is preliminary data.</text>
</comment>
<keyword evidence="1" id="KW-0812">Transmembrane</keyword>
<dbReference type="InterPro" id="IPR024164">
    <property type="entry name" value="KinB-signalling_activ"/>
</dbReference>
<dbReference type="PIRSF" id="PIRSF029886">
    <property type="entry name" value="KBAA"/>
    <property type="match status" value="1"/>
</dbReference>
<feature type="transmembrane region" description="Helical" evidence="1">
    <location>
        <begin position="48"/>
        <end position="74"/>
    </location>
</feature>
<dbReference type="OrthoDB" id="2374256at2"/>
<dbReference type="Proteomes" id="UP000248646">
    <property type="component" value="Unassembled WGS sequence"/>
</dbReference>
<dbReference type="EMBL" id="QKZI01000006">
    <property type="protein sequence ID" value="PZX03581.1"/>
    <property type="molecule type" value="Genomic_DNA"/>
</dbReference>
<feature type="transmembrane region" description="Helical" evidence="1">
    <location>
        <begin position="176"/>
        <end position="194"/>
    </location>
</feature>
<name>A0A2W7N3Q8_9BACI</name>
<keyword evidence="1" id="KW-1133">Transmembrane helix</keyword>